<dbReference type="Proteomes" id="UP000242444">
    <property type="component" value="Unassembled WGS sequence"/>
</dbReference>
<dbReference type="GO" id="GO:0008168">
    <property type="term" value="F:methyltransferase activity"/>
    <property type="evidence" value="ECO:0007669"/>
    <property type="project" value="UniProtKB-KW"/>
</dbReference>
<proteinExistence type="predicted"/>
<dbReference type="InterPro" id="IPR038576">
    <property type="entry name" value="Methyltransf_Zn-bd_dom_put_sf"/>
</dbReference>
<evidence type="ECO:0000313" key="4">
    <source>
        <dbReference type="Proteomes" id="UP000242444"/>
    </source>
</evidence>
<sequence>MNDIVRRVDHCRVCDADDWIEVISFGSHPLANGFQPPADSYEETAYPLDVIVCRRCRLMSIRHVIDPEVLFGHYVYLTSDSAQITGHMRHVAEVAAERSGMAPGDLVVELGSNIGTQLGIFQEAGMRAVGVDPARNLAEVANRNGVPTFATFFGAEVALRIEEEHGRAKFVLGRQCFAHIDDVQGVLDGVNAVIAPDGVLAIEVPYLLDLLDDNQFDTIFHEHLSYYSLSTLTTLFARKGLRVIDVERAPVHGGSIIVFATPESSPHGVRPSVAELRALETTRGIGTDAPYLAFAERTERAIGRIRSTVRELVGEGKRVAGYGAPSKGCALLQFCGLTAADIDFCTDTTVRKQGTVTPGTHIPVLSPADARRDPPDYYLLLAWNYAEEILAKESEFLRAGGGFIVPIPLPAVVTAETVNDAAA</sequence>
<dbReference type="PANTHER" id="PTHR43861">
    <property type="entry name" value="TRANS-ACONITATE 2-METHYLTRANSFERASE-RELATED"/>
    <property type="match status" value="1"/>
</dbReference>
<organism evidence="3 4">
    <name type="scientific">Amycolatopsis antarctica</name>
    <dbReference type="NCBI Taxonomy" id="1854586"/>
    <lineage>
        <taxon>Bacteria</taxon>
        <taxon>Bacillati</taxon>
        <taxon>Actinomycetota</taxon>
        <taxon>Actinomycetes</taxon>
        <taxon>Pseudonocardiales</taxon>
        <taxon>Pseudonocardiaceae</taxon>
        <taxon>Amycolatopsis</taxon>
    </lineage>
</organism>
<dbReference type="OrthoDB" id="9815644at2"/>
<dbReference type="GO" id="GO:0032259">
    <property type="term" value="P:methylation"/>
    <property type="evidence" value="ECO:0007669"/>
    <property type="project" value="UniProtKB-KW"/>
</dbReference>
<feature type="domain" description="C-methyltransferase" evidence="2">
    <location>
        <begin position="250"/>
        <end position="408"/>
    </location>
</feature>
<dbReference type="PANTHER" id="PTHR43861:SF5">
    <property type="entry name" value="BLL5978 PROTEIN"/>
    <property type="match status" value="1"/>
</dbReference>
<name>A0A263D2M9_9PSEU</name>
<keyword evidence="3" id="KW-0489">Methyltransferase</keyword>
<dbReference type="InterPro" id="IPR013630">
    <property type="entry name" value="Methyltransf_Zn-bd_dom_put"/>
</dbReference>
<keyword evidence="4" id="KW-1185">Reference proteome</keyword>
<dbReference type="EMBL" id="NKYE01000010">
    <property type="protein sequence ID" value="OZM71887.1"/>
    <property type="molecule type" value="Genomic_DNA"/>
</dbReference>
<dbReference type="Pfam" id="PF08484">
    <property type="entry name" value="Methyltransf_14"/>
    <property type="match status" value="1"/>
</dbReference>
<comment type="caution">
    <text evidence="3">The sequence shown here is derived from an EMBL/GenBank/DDBJ whole genome shotgun (WGS) entry which is preliminary data.</text>
</comment>
<gene>
    <name evidence="3" type="ORF">CFN78_17180</name>
</gene>
<dbReference type="InterPro" id="IPR013691">
    <property type="entry name" value="MeTrfase_14"/>
</dbReference>
<dbReference type="Gene3D" id="6.10.250.3100">
    <property type="match status" value="1"/>
</dbReference>
<dbReference type="RefSeq" id="WP_094863844.1">
    <property type="nucleotide sequence ID" value="NZ_NKYE01000010.1"/>
</dbReference>
<reference evidence="3 4" key="1">
    <citation type="submission" date="2017-07" db="EMBL/GenBank/DDBJ databases">
        <title>Amycolatopsis antarcticus sp. nov., isolated from the surface of an Antarcticus brown macroalga.</title>
        <authorList>
            <person name="Wang J."/>
            <person name="Leiva S."/>
            <person name="Huang J."/>
            <person name="Huang Y."/>
        </authorList>
    </citation>
    <scope>NUCLEOTIDE SEQUENCE [LARGE SCALE GENOMIC DNA]</scope>
    <source>
        <strain evidence="3 4">AU-G6</strain>
    </source>
</reference>
<dbReference type="Pfam" id="PF08421">
    <property type="entry name" value="Methyltransf_13"/>
    <property type="match status" value="1"/>
</dbReference>
<dbReference type="SUPFAM" id="SSF53335">
    <property type="entry name" value="S-adenosyl-L-methionine-dependent methyltransferases"/>
    <property type="match status" value="1"/>
</dbReference>
<dbReference type="InParanoid" id="A0A263D2M9"/>
<dbReference type="Gene3D" id="3.40.50.720">
    <property type="entry name" value="NAD(P)-binding Rossmann-like Domain"/>
    <property type="match status" value="1"/>
</dbReference>
<evidence type="ECO:0000259" key="2">
    <source>
        <dbReference type="Pfam" id="PF08484"/>
    </source>
</evidence>
<dbReference type="Gene3D" id="3.40.50.150">
    <property type="entry name" value="Vaccinia Virus protein VP39"/>
    <property type="match status" value="1"/>
</dbReference>
<dbReference type="Gene3D" id="6.20.50.110">
    <property type="entry name" value="Methyltransferase, zinc-binding domain"/>
    <property type="match status" value="1"/>
</dbReference>
<dbReference type="InterPro" id="IPR029063">
    <property type="entry name" value="SAM-dependent_MTases_sf"/>
</dbReference>
<accession>A0A263D2M9</accession>
<feature type="domain" description="Methyltransferase putative zinc binding" evidence="1">
    <location>
        <begin position="11"/>
        <end position="71"/>
    </location>
</feature>
<dbReference type="Pfam" id="PF13489">
    <property type="entry name" value="Methyltransf_23"/>
    <property type="match status" value="1"/>
</dbReference>
<protein>
    <submittedName>
        <fullName evidence="3">SAM-dependent methyltransferase</fullName>
    </submittedName>
</protein>
<keyword evidence="3" id="KW-0808">Transferase</keyword>
<dbReference type="AlphaFoldDB" id="A0A263D2M9"/>
<evidence type="ECO:0000259" key="1">
    <source>
        <dbReference type="Pfam" id="PF08421"/>
    </source>
</evidence>
<evidence type="ECO:0000313" key="3">
    <source>
        <dbReference type="EMBL" id="OZM71887.1"/>
    </source>
</evidence>